<dbReference type="EMBL" id="LT837803">
    <property type="protein sequence ID" value="SMB26031.1"/>
    <property type="molecule type" value="Genomic_DNA"/>
</dbReference>
<organism evidence="2 3">
    <name type="scientific">Sterolibacterium denitrificans</name>
    <dbReference type="NCBI Taxonomy" id="157592"/>
    <lineage>
        <taxon>Bacteria</taxon>
        <taxon>Pseudomonadati</taxon>
        <taxon>Pseudomonadota</taxon>
        <taxon>Betaproteobacteria</taxon>
        <taxon>Nitrosomonadales</taxon>
        <taxon>Sterolibacteriaceae</taxon>
        <taxon>Sterolibacterium</taxon>
    </lineage>
</organism>
<reference evidence="2" key="1">
    <citation type="submission" date="2017-03" db="EMBL/GenBank/DDBJ databases">
        <authorList>
            <consortium name="AG Boll"/>
        </authorList>
    </citation>
    <scope>NUCLEOTIDE SEQUENCE [LARGE SCALE GENOMIC DNA]</scope>
    <source>
        <strain evidence="2">Chol</strain>
    </source>
</reference>
<proteinExistence type="predicted"/>
<accession>A0A7Z7HQU1</accession>
<dbReference type="Proteomes" id="UP000242886">
    <property type="component" value="Chromosome SDENCHOL"/>
</dbReference>
<name>A0A7Z7HQU1_9PROT</name>
<evidence type="ECO:0000313" key="2">
    <source>
        <dbReference type="EMBL" id="SMB26031.1"/>
    </source>
</evidence>
<feature type="domain" description="DUF2249" evidence="1">
    <location>
        <begin position="10"/>
        <end position="79"/>
    </location>
</feature>
<evidence type="ECO:0000259" key="1">
    <source>
        <dbReference type="Pfam" id="PF10006"/>
    </source>
</evidence>
<dbReference type="RefSeq" id="WP_154716582.1">
    <property type="nucleotide sequence ID" value="NZ_LT837803.1"/>
</dbReference>
<keyword evidence="3" id="KW-1185">Reference proteome</keyword>
<protein>
    <recommendedName>
        <fullName evidence="1">DUF2249 domain-containing protein</fullName>
    </recommendedName>
</protein>
<evidence type="ECO:0000313" key="3">
    <source>
        <dbReference type="Proteomes" id="UP000242886"/>
    </source>
</evidence>
<sequence length="99" mass="11391">MDQESHRDVTVDLRKIVAAERRPLVFDKFLHMQPGETLELVHSHHSTPLRYLLLAEAPRGFTWAYLEQGPQLWRIRIRKEPHMTKAASGADAAEISALH</sequence>
<gene>
    <name evidence="2" type="ORF">SDENCHOL_20035</name>
</gene>
<dbReference type="AlphaFoldDB" id="A0A7Z7HQU1"/>
<dbReference type="InterPro" id="IPR018720">
    <property type="entry name" value="DUF2249"/>
</dbReference>
<dbReference type="Pfam" id="PF10006">
    <property type="entry name" value="DUF2249"/>
    <property type="match status" value="1"/>
</dbReference>